<feature type="compositionally biased region" description="Gly residues" evidence="1">
    <location>
        <begin position="51"/>
        <end position="97"/>
    </location>
</feature>
<gene>
    <name evidence="2" type="ORF">AXF42_Ash017673</name>
</gene>
<feature type="compositionally biased region" description="Low complexity" evidence="1">
    <location>
        <begin position="1"/>
        <end position="11"/>
    </location>
</feature>
<name>A0A2I0A5H5_9ASPA</name>
<evidence type="ECO:0000256" key="1">
    <source>
        <dbReference type="SAM" id="MobiDB-lite"/>
    </source>
</evidence>
<protein>
    <submittedName>
        <fullName evidence="2">Uncharacterized protein</fullName>
    </submittedName>
</protein>
<feature type="compositionally biased region" description="Low complexity" evidence="1">
    <location>
        <begin position="39"/>
        <end position="50"/>
    </location>
</feature>
<accession>A0A2I0A5H5</accession>
<evidence type="ECO:0000313" key="3">
    <source>
        <dbReference type="Proteomes" id="UP000236161"/>
    </source>
</evidence>
<dbReference type="Proteomes" id="UP000236161">
    <property type="component" value="Unassembled WGS sequence"/>
</dbReference>
<feature type="region of interest" description="Disordered" evidence="1">
    <location>
        <begin position="1"/>
        <end position="99"/>
    </location>
</feature>
<reference evidence="2 3" key="1">
    <citation type="journal article" date="2017" name="Nature">
        <title>The Apostasia genome and the evolution of orchids.</title>
        <authorList>
            <person name="Zhang G.Q."/>
            <person name="Liu K.W."/>
            <person name="Li Z."/>
            <person name="Lohaus R."/>
            <person name="Hsiao Y.Y."/>
            <person name="Niu S.C."/>
            <person name="Wang J.Y."/>
            <person name="Lin Y.C."/>
            <person name="Xu Q."/>
            <person name="Chen L.J."/>
            <person name="Yoshida K."/>
            <person name="Fujiwara S."/>
            <person name="Wang Z.W."/>
            <person name="Zhang Y.Q."/>
            <person name="Mitsuda N."/>
            <person name="Wang M."/>
            <person name="Liu G.H."/>
            <person name="Pecoraro L."/>
            <person name="Huang H.X."/>
            <person name="Xiao X.J."/>
            <person name="Lin M."/>
            <person name="Wu X.Y."/>
            <person name="Wu W.L."/>
            <person name="Chen Y.Y."/>
            <person name="Chang S.B."/>
            <person name="Sakamoto S."/>
            <person name="Ohme-Takagi M."/>
            <person name="Yagi M."/>
            <person name="Zeng S.J."/>
            <person name="Shen C.Y."/>
            <person name="Yeh C.M."/>
            <person name="Luo Y.B."/>
            <person name="Tsai W.C."/>
            <person name="Van de Peer Y."/>
            <person name="Liu Z.J."/>
        </authorList>
    </citation>
    <scope>NUCLEOTIDE SEQUENCE [LARGE SCALE GENOMIC DNA]</scope>
    <source>
        <strain evidence="3">cv. Shenzhen</strain>
        <tissue evidence="2">Stem</tissue>
    </source>
</reference>
<keyword evidence="3" id="KW-1185">Reference proteome</keyword>
<dbReference type="AlphaFoldDB" id="A0A2I0A5H5"/>
<proteinExistence type="predicted"/>
<sequence>MPVEEGLLAGESAGGLGAEGDSGDSAGEVAEAGGGTADGVGAVDGAVEGAVEGGVEGGETGADLGGETGEGLGGVTGEGLGEGRGAGGPADGFGGEEVGAAPGDWAAAEAARMQIRRRISAARAISYSDVGPSGERGAGIR</sequence>
<organism evidence="2 3">
    <name type="scientific">Apostasia shenzhenica</name>
    <dbReference type="NCBI Taxonomy" id="1088818"/>
    <lineage>
        <taxon>Eukaryota</taxon>
        <taxon>Viridiplantae</taxon>
        <taxon>Streptophyta</taxon>
        <taxon>Embryophyta</taxon>
        <taxon>Tracheophyta</taxon>
        <taxon>Spermatophyta</taxon>
        <taxon>Magnoliopsida</taxon>
        <taxon>Liliopsida</taxon>
        <taxon>Asparagales</taxon>
        <taxon>Orchidaceae</taxon>
        <taxon>Apostasioideae</taxon>
        <taxon>Apostasia</taxon>
    </lineage>
</organism>
<evidence type="ECO:0000313" key="2">
    <source>
        <dbReference type="EMBL" id="PKA50794.1"/>
    </source>
</evidence>
<dbReference type="EMBL" id="KZ452018">
    <property type="protein sequence ID" value="PKA50794.1"/>
    <property type="molecule type" value="Genomic_DNA"/>
</dbReference>